<dbReference type="InterPro" id="IPR004776">
    <property type="entry name" value="Mem_transp_PIN-like"/>
</dbReference>
<keyword evidence="6 8" id="KW-1133">Transmembrane helix</keyword>
<evidence type="ECO:0000256" key="4">
    <source>
        <dbReference type="ARBA" id="ARBA00022475"/>
    </source>
</evidence>
<feature type="transmembrane region" description="Helical" evidence="8">
    <location>
        <begin position="54"/>
        <end position="74"/>
    </location>
</feature>
<feature type="transmembrane region" description="Helical" evidence="8">
    <location>
        <begin position="214"/>
        <end position="231"/>
    </location>
</feature>
<protein>
    <submittedName>
        <fullName evidence="9">Auxin Efflux Carrier</fullName>
    </submittedName>
</protein>
<dbReference type="InParanoid" id="E6W0G9"/>
<dbReference type="GO" id="GO:0055085">
    <property type="term" value="P:transmembrane transport"/>
    <property type="evidence" value="ECO:0007669"/>
    <property type="project" value="InterPro"/>
</dbReference>
<evidence type="ECO:0000256" key="3">
    <source>
        <dbReference type="ARBA" id="ARBA00022448"/>
    </source>
</evidence>
<evidence type="ECO:0000256" key="7">
    <source>
        <dbReference type="ARBA" id="ARBA00023136"/>
    </source>
</evidence>
<dbReference type="Gene3D" id="1.20.1530.20">
    <property type="match status" value="1"/>
</dbReference>
<proteinExistence type="inferred from homology"/>
<sequence>MVYPYPSAPDQAVMPKSRYELFTIFSALFPVFALIALGYFLRVRRFPGDAFWPLAERITYFIFFPALVFSNLYRAPLAELSLWSMVLTLAGATVLVGLLTVILRRPLGMGGPAFTSVFQGAVRFNTFVGIAAAAALLGESGLTFAAIAMATLIPLVNVLCVFVLLRHSSDEHSGMQKVLVALAKNPLILACVVGILFNALAIPLPSFGLATIDALGRASLPIGLLAVGAGLQFRAITSSKKDLAIASVLKLMVLPLVTAALGMWLGLSGDALFIAVLFTALPTAPSAYILARQLGGDTTLMASIITIQTALAAVTLPIVLSFLLNG</sequence>
<feature type="transmembrane region" description="Helical" evidence="8">
    <location>
        <begin position="186"/>
        <end position="208"/>
    </location>
</feature>
<dbReference type="STRING" id="653733.Selin_0468"/>
<dbReference type="Pfam" id="PF03547">
    <property type="entry name" value="Mem_trans"/>
    <property type="match status" value="1"/>
</dbReference>
<dbReference type="AlphaFoldDB" id="E6W0G9"/>
<dbReference type="KEGG" id="din:Selin_0468"/>
<feature type="transmembrane region" description="Helical" evidence="8">
    <location>
        <begin position="243"/>
        <end position="265"/>
    </location>
</feature>
<comment type="subcellular location">
    <subcellularLocation>
        <location evidence="1">Cell membrane</location>
        <topology evidence="1">Multi-pass membrane protein</topology>
    </subcellularLocation>
</comment>
<dbReference type="InterPro" id="IPR038770">
    <property type="entry name" value="Na+/solute_symporter_sf"/>
</dbReference>
<dbReference type="eggNOG" id="COG0679">
    <property type="taxonomic scope" value="Bacteria"/>
</dbReference>
<feature type="transmembrane region" description="Helical" evidence="8">
    <location>
        <begin position="80"/>
        <end position="102"/>
    </location>
</feature>
<gene>
    <name evidence="9" type="ordered locus">Selin_0468</name>
</gene>
<comment type="similarity">
    <text evidence="2">Belongs to the auxin efflux carrier (TC 2.A.69) family.</text>
</comment>
<feature type="transmembrane region" description="Helical" evidence="8">
    <location>
        <begin position="20"/>
        <end position="42"/>
    </location>
</feature>
<evidence type="ECO:0000256" key="5">
    <source>
        <dbReference type="ARBA" id="ARBA00022692"/>
    </source>
</evidence>
<dbReference type="PANTHER" id="PTHR36838">
    <property type="entry name" value="AUXIN EFFLUX CARRIER FAMILY PROTEIN"/>
    <property type="match status" value="1"/>
</dbReference>
<feature type="transmembrane region" description="Helical" evidence="8">
    <location>
        <begin position="142"/>
        <end position="165"/>
    </location>
</feature>
<evidence type="ECO:0000256" key="2">
    <source>
        <dbReference type="ARBA" id="ARBA00010145"/>
    </source>
</evidence>
<accession>E6W0G9</accession>
<feature type="transmembrane region" description="Helical" evidence="8">
    <location>
        <begin position="303"/>
        <end position="324"/>
    </location>
</feature>
<dbReference type="HOGENOM" id="CLU_056175_3_1_0"/>
<evidence type="ECO:0000256" key="8">
    <source>
        <dbReference type="SAM" id="Phobius"/>
    </source>
</evidence>
<feature type="transmembrane region" description="Helical" evidence="8">
    <location>
        <begin position="271"/>
        <end position="291"/>
    </location>
</feature>
<dbReference type="GO" id="GO:0005886">
    <property type="term" value="C:plasma membrane"/>
    <property type="evidence" value="ECO:0007669"/>
    <property type="project" value="UniProtKB-SubCell"/>
</dbReference>
<keyword evidence="3" id="KW-0813">Transport</keyword>
<reference evidence="9 10" key="1">
    <citation type="submission" date="2010-12" db="EMBL/GenBank/DDBJ databases">
        <title>Complete sequence of Desulfurispirillum indicum S5.</title>
        <authorList>
            <consortium name="US DOE Joint Genome Institute"/>
            <person name="Lucas S."/>
            <person name="Copeland A."/>
            <person name="Lapidus A."/>
            <person name="Cheng J.-F."/>
            <person name="Goodwin L."/>
            <person name="Pitluck S."/>
            <person name="Chertkov O."/>
            <person name="Held B."/>
            <person name="Detter J.C."/>
            <person name="Han C."/>
            <person name="Tapia R."/>
            <person name="Land M."/>
            <person name="Hauser L."/>
            <person name="Kyrpides N."/>
            <person name="Ivanova N."/>
            <person name="Mikhailova N."/>
            <person name="Haggblom M."/>
            <person name="Rauschenbach I."/>
            <person name="Bini E."/>
            <person name="Woyke T."/>
        </authorList>
    </citation>
    <scope>NUCLEOTIDE SEQUENCE [LARGE SCALE GENOMIC DNA]</scope>
    <source>
        <strain evidence="10">ATCC BAA-1389 / DSM 22839 / S5</strain>
    </source>
</reference>
<evidence type="ECO:0000313" key="9">
    <source>
        <dbReference type="EMBL" id="ADU65221.1"/>
    </source>
</evidence>
<dbReference type="PANTHER" id="PTHR36838:SF4">
    <property type="entry name" value="AUXIN EFFLUX CARRIER FAMILY PROTEIN"/>
    <property type="match status" value="1"/>
</dbReference>
<dbReference type="Proteomes" id="UP000002572">
    <property type="component" value="Chromosome"/>
</dbReference>
<organism evidence="9 10">
    <name type="scientific">Desulfurispirillum indicum (strain ATCC BAA-1389 / DSM 22839 / S5)</name>
    <dbReference type="NCBI Taxonomy" id="653733"/>
    <lineage>
        <taxon>Bacteria</taxon>
        <taxon>Pseudomonadati</taxon>
        <taxon>Chrysiogenota</taxon>
        <taxon>Chrysiogenia</taxon>
        <taxon>Chrysiogenales</taxon>
        <taxon>Chrysiogenaceae</taxon>
        <taxon>Desulfurispirillum</taxon>
    </lineage>
</organism>
<name>E6W0G9_DESIS</name>
<keyword evidence="10" id="KW-1185">Reference proteome</keyword>
<keyword evidence="7 8" id="KW-0472">Membrane</keyword>
<keyword evidence="4" id="KW-1003">Cell membrane</keyword>
<dbReference type="EMBL" id="CP002432">
    <property type="protein sequence ID" value="ADU65221.1"/>
    <property type="molecule type" value="Genomic_DNA"/>
</dbReference>
<keyword evidence="5 8" id="KW-0812">Transmembrane</keyword>
<evidence type="ECO:0000313" key="10">
    <source>
        <dbReference type="Proteomes" id="UP000002572"/>
    </source>
</evidence>
<evidence type="ECO:0000256" key="1">
    <source>
        <dbReference type="ARBA" id="ARBA00004651"/>
    </source>
</evidence>
<evidence type="ECO:0000256" key="6">
    <source>
        <dbReference type="ARBA" id="ARBA00022989"/>
    </source>
</evidence>